<sequence length="808" mass="88458">MEEAGSQTQAPTAAGCASSAAASPTSASTLAPIPASTPSANFAPTPSAAGSSSASKLFKRSRSLGLVTPTACAECRKMHAKCDGKMPCSRCSIQKNIKCAYEIPVRQSKKHLRAEIEQLRDRQQCSDQVIAAIACSDMWEDVLQQLRNDQCLKSVSEWLGAALPSGGGQRTFNRPTEQTGDANTDSGTSAGLLISTPAPARIGDLGGPRNVTLSPTLAQANSRQDADSNSPWRLSSRSHSVGIVSHPDLNRSAVTNSAAQESFGTTGESISDAKISKGGSEYQVLDQVLIPLELPGINLASKDWSDITDDSALVRHLLDLYFCWEYPVFAPLSKEHFLSDFQNGIHRYCSPILVNALLALGCCFSSHTITLANPNSPLISGDNFFREAQRLIDLEEDHHSLTTVQALGIMSIREASYGRDSTSCYYTRQSIRLAVEMGLHQLEEDGDDDKFAVQVATFWGAFALDQPAIIDATEASLWMPYPDDGVPLQRSAKQPSNVRSVYKCFCELSELVHHSLYILHTPGRLLNSHSLLGIYTQYLDWYIRIPQVLRLGLNYTPAVLFLHMYYHFAVLLLFRPLIKLKIIGSKLLPRDICKQAADAIQGLLRSYSQLYTLRRTPSFLPYFALTAAVMHLAVDTPSTAVQRDYNTLATASADPPAQMLTPSCVAEAITQGIRDLEEMAPCHHFAERSLDILRYLTKKWNMDINMCEGPTWSEEHGHLVRPHTSSLYFFAPNHVENESTCARGSSGDKADGLNPKTATGTKGAETRKPLVVQTDTVIDNPFFWPFPMAGRPILPTEGGLEEAGFEKI</sequence>
<comment type="caution">
    <text evidence="10">The sequence shown here is derived from an EMBL/GenBank/DDBJ whole genome shotgun (WGS) entry which is preliminary data.</text>
</comment>
<name>A0AAJ0ABG0_9PEZI</name>
<keyword evidence="5" id="KW-0238">DNA-binding</keyword>
<evidence type="ECO:0000259" key="9">
    <source>
        <dbReference type="PROSITE" id="PS50048"/>
    </source>
</evidence>
<dbReference type="GO" id="GO:0006351">
    <property type="term" value="P:DNA-templated transcription"/>
    <property type="evidence" value="ECO:0007669"/>
    <property type="project" value="InterPro"/>
</dbReference>
<dbReference type="InterPro" id="IPR007219">
    <property type="entry name" value="XnlR_reg_dom"/>
</dbReference>
<dbReference type="PROSITE" id="PS50048">
    <property type="entry name" value="ZN2_CY6_FUNGAL_2"/>
    <property type="match status" value="1"/>
</dbReference>
<protein>
    <submittedName>
        <fullName evidence="10">Fungal-specific transcription factor</fullName>
    </submittedName>
</protein>
<evidence type="ECO:0000256" key="6">
    <source>
        <dbReference type="ARBA" id="ARBA00023163"/>
    </source>
</evidence>
<dbReference type="SMART" id="SM00066">
    <property type="entry name" value="GAL4"/>
    <property type="match status" value="1"/>
</dbReference>
<evidence type="ECO:0000313" key="11">
    <source>
        <dbReference type="Proteomes" id="UP001224890"/>
    </source>
</evidence>
<dbReference type="InterPro" id="IPR001138">
    <property type="entry name" value="Zn2Cys6_DnaBD"/>
</dbReference>
<evidence type="ECO:0000313" key="10">
    <source>
        <dbReference type="EMBL" id="KAK1658526.1"/>
    </source>
</evidence>
<evidence type="ECO:0000256" key="8">
    <source>
        <dbReference type="SAM" id="MobiDB-lite"/>
    </source>
</evidence>
<dbReference type="EMBL" id="JAHMHR010000072">
    <property type="protein sequence ID" value="KAK1658526.1"/>
    <property type="molecule type" value="Genomic_DNA"/>
</dbReference>
<dbReference type="Gene3D" id="4.10.240.10">
    <property type="entry name" value="Zn(2)-C6 fungal-type DNA-binding domain"/>
    <property type="match status" value="1"/>
</dbReference>
<keyword evidence="3" id="KW-0862">Zinc</keyword>
<dbReference type="InterPro" id="IPR036864">
    <property type="entry name" value="Zn2-C6_fun-type_DNA-bd_sf"/>
</dbReference>
<keyword evidence="6" id="KW-0804">Transcription</keyword>
<dbReference type="AlphaFoldDB" id="A0AAJ0ABG0"/>
<feature type="domain" description="Zn(2)-C6 fungal-type" evidence="9">
    <location>
        <begin position="71"/>
        <end position="101"/>
    </location>
</feature>
<keyword evidence="11" id="KW-1185">Reference proteome</keyword>
<dbReference type="RefSeq" id="XP_060423290.1">
    <property type="nucleotide sequence ID" value="XM_060578094.1"/>
</dbReference>
<dbReference type="PANTHER" id="PTHR31313:SF4">
    <property type="entry name" value="CONIDIAL DEVELOPMENT PROTEIN FLUFFY"/>
    <property type="match status" value="1"/>
</dbReference>
<dbReference type="PROSITE" id="PS00463">
    <property type="entry name" value="ZN2_CY6_FUNGAL_1"/>
    <property type="match status" value="1"/>
</dbReference>
<dbReference type="PANTHER" id="PTHR31313">
    <property type="entry name" value="TY1 ENHANCER ACTIVATOR"/>
    <property type="match status" value="1"/>
</dbReference>
<keyword evidence="2" id="KW-0479">Metal-binding</keyword>
<dbReference type="GO" id="GO:0008270">
    <property type="term" value="F:zinc ion binding"/>
    <property type="evidence" value="ECO:0007669"/>
    <property type="project" value="InterPro"/>
</dbReference>
<keyword evidence="7" id="KW-0539">Nucleus</keyword>
<dbReference type="GO" id="GO:0003677">
    <property type="term" value="F:DNA binding"/>
    <property type="evidence" value="ECO:0007669"/>
    <property type="project" value="UniProtKB-KW"/>
</dbReference>
<evidence type="ECO:0000256" key="5">
    <source>
        <dbReference type="ARBA" id="ARBA00023125"/>
    </source>
</evidence>
<dbReference type="GO" id="GO:0005634">
    <property type="term" value="C:nucleus"/>
    <property type="evidence" value="ECO:0007669"/>
    <property type="project" value="UniProtKB-SubCell"/>
</dbReference>
<dbReference type="CDD" id="cd12148">
    <property type="entry name" value="fungal_TF_MHR"/>
    <property type="match status" value="1"/>
</dbReference>
<gene>
    <name evidence="10" type="ORF">BDP55DRAFT_708183</name>
</gene>
<accession>A0AAJ0ABG0</accession>
<keyword evidence="4" id="KW-0805">Transcription regulation</keyword>
<comment type="subcellular location">
    <subcellularLocation>
        <location evidence="1">Nucleus</location>
    </subcellularLocation>
</comment>
<organism evidence="10 11">
    <name type="scientific">Colletotrichum godetiae</name>
    <dbReference type="NCBI Taxonomy" id="1209918"/>
    <lineage>
        <taxon>Eukaryota</taxon>
        <taxon>Fungi</taxon>
        <taxon>Dikarya</taxon>
        <taxon>Ascomycota</taxon>
        <taxon>Pezizomycotina</taxon>
        <taxon>Sordariomycetes</taxon>
        <taxon>Hypocreomycetidae</taxon>
        <taxon>Glomerellales</taxon>
        <taxon>Glomerellaceae</taxon>
        <taxon>Colletotrichum</taxon>
        <taxon>Colletotrichum acutatum species complex</taxon>
    </lineage>
</organism>
<dbReference type="Proteomes" id="UP001224890">
    <property type="component" value="Unassembled WGS sequence"/>
</dbReference>
<dbReference type="Pfam" id="PF00172">
    <property type="entry name" value="Zn_clus"/>
    <property type="match status" value="1"/>
</dbReference>
<dbReference type="Pfam" id="PF04082">
    <property type="entry name" value="Fungal_trans"/>
    <property type="match status" value="1"/>
</dbReference>
<evidence type="ECO:0000256" key="4">
    <source>
        <dbReference type="ARBA" id="ARBA00023015"/>
    </source>
</evidence>
<dbReference type="GeneID" id="85462620"/>
<feature type="region of interest" description="Disordered" evidence="8">
    <location>
        <begin position="164"/>
        <end position="188"/>
    </location>
</feature>
<evidence type="ECO:0000256" key="7">
    <source>
        <dbReference type="ARBA" id="ARBA00023242"/>
    </source>
</evidence>
<evidence type="ECO:0000256" key="1">
    <source>
        <dbReference type="ARBA" id="ARBA00004123"/>
    </source>
</evidence>
<proteinExistence type="predicted"/>
<dbReference type="CDD" id="cd00067">
    <property type="entry name" value="GAL4"/>
    <property type="match status" value="1"/>
</dbReference>
<evidence type="ECO:0000256" key="3">
    <source>
        <dbReference type="ARBA" id="ARBA00022833"/>
    </source>
</evidence>
<feature type="region of interest" description="Disordered" evidence="8">
    <location>
        <begin position="740"/>
        <end position="764"/>
    </location>
</feature>
<evidence type="ECO:0000256" key="2">
    <source>
        <dbReference type="ARBA" id="ARBA00022723"/>
    </source>
</evidence>
<dbReference type="SUPFAM" id="SSF57701">
    <property type="entry name" value="Zn2/Cys6 DNA-binding domain"/>
    <property type="match status" value="1"/>
</dbReference>
<dbReference type="InterPro" id="IPR051615">
    <property type="entry name" value="Transcr_Regulatory_Elem"/>
</dbReference>
<feature type="compositionally biased region" description="Polar residues" evidence="8">
    <location>
        <begin position="170"/>
        <end position="188"/>
    </location>
</feature>
<reference evidence="10" key="1">
    <citation type="submission" date="2021-06" db="EMBL/GenBank/DDBJ databases">
        <title>Comparative genomics, transcriptomics and evolutionary studies reveal genomic signatures of adaptation to plant cell wall in hemibiotrophic fungi.</title>
        <authorList>
            <consortium name="DOE Joint Genome Institute"/>
            <person name="Baroncelli R."/>
            <person name="Diaz J.F."/>
            <person name="Benocci T."/>
            <person name="Peng M."/>
            <person name="Battaglia E."/>
            <person name="Haridas S."/>
            <person name="Andreopoulos W."/>
            <person name="Labutti K."/>
            <person name="Pangilinan J."/>
            <person name="Floch G.L."/>
            <person name="Makela M.R."/>
            <person name="Henrissat B."/>
            <person name="Grigoriev I.V."/>
            <person name="Crouch J.A."/>
            <person name="De Vries R.P."/>
            <person name="Sukno S.A."/>
            <person name="Thon M.R."/>
        </authorList>
    </citation>
    <scope>NUCLEOTIDE SEQUENCE</scope>
    <source>
        <strain evidence="10">CBS 193.32</strain>
    </source>
</reference>
<dbReference type="GO" id="GO:0000981">
    <property type="term" value="F:DNA-binding transcription factor activity, RNA polymerase II-specific"/>
    <property type="evidence" value="ECO:0007669"/>
    <property type="project" value="InterPro"/>
</dbReference>